<protein>
    <submittedName>
        <fullName evidence="2">Uncharacterized protein</fullName>
    </submittedName>
</protein>
<feature type="region of interest" description="Disordered" evidence="1">
    <location>
        <begin position="1"/>
        <end position="46"/>
    </location>
</feature>
<comment type="caution">
    <text evidence="2">The sequence shown here is derived from an EMBL/GenBank/DDBJ whole genome shotgun (WGS) entry which is preliminary data.</text>
</comment>
<evidence type="ECO:0000313" key="2">
    <source>
        <dbReference type="EMBL" id="KAL0292893.1"/>
    </source>
</evidence>
<dbReference type="EMBL" id="JACGWJ010000374">
    <property type="protein sequence ID" value="KAL0292893.1"/>
    <property type="molecule type" value="Genomic_DNA"/>
</dbReference>
<evidence type="ECO:0000256" key="1">
    <source>
        <dbReference type="SAM" id="MobiDB-lite"/>
    </source>
</evidence>
<gene>
    <name evidence="2" type="ORF">Sradi_6967700</name>
</gene>
<accession>A0AAW2JGB8</accession>
<proteinExistence type="predicted"/>
<dbReference type="AlphaFoldDB" id="A0AAW2JGB8"/>
<organism evidence="2">
    <name type="scientific">Sesamum radiatum</name>
    <name type="common">Black benniseed</name>
    <dbReference type="NCBI Taxonomy" id="300843"/>
    <lineage>
        <taxon>Eukaryota</taxon>
        <taxon>Viridiplantae</taxon>
        <taxon>Streptophyta</taxon>
        <taxon>Embryophyta</taxon>
        <taxon>Tracheophyta</taxon>
        <taxon>Spermatophyta</taxon>
        <taxon>Magnoliopsida</taxon>
        <taxon>eudicotyledons</taxon>
        <taxon>Gunneridae</taxon>
        <taxon>Pentapetalae</taxon>
        <taxon>asterids</taxon>
        <taxon>lamiids</taxon>
        <taxon>Lamiales</taxon>
        <taxon>Pedaliaceae</taxon>
        <taxon>Sesamum</taxon>
    </lineage>
</organism>
<reference evidence="2" key="1">
    <citation type="submission" date="2020-06" db="EMBL/GenBank/DDBJ databases">
        <authorList>
            <person name="Li T."/>
            <person name="Hu X."/>
            <person name="Zhang T."/>
            <person name="Song X."/>
            <person name="Zhang H."/>
            <person name="Dai N."/>
            <person name="Sheng W."/>
            <person name="Hou X."/>
            <person name="Wei L."/>
        </authorList>
    </citation>
    <scope>NUCLEOTIDE SEQUENCE</scope>
    <source>
        <strain evidence="2">G02</strain>
        <tissue evidence="2">Leaf</tissue>
    </source>
</reference>
<reference evidence="2" key="2">
    <citation type="journal article" date="2024" name="Plant">
        <title>Genomic evolution and insights into agronomic trait innovations of Sesamum species.</title>
        <authorList>
            <person name="Miao H."/>
            <person name="Wang L."/>
            <person name="Qu L."/>
            <person name="Liu H."/>
            <person name="Sun Y."/>
            <person name="Le M."/>
            <person name="Wang Q."/>
            <person name="Wei S."/>
            <person name="Zheng Y."/>
            <person name="Lin W."/>
            <person name="Duan Y."/>
            <person name="Cao H."/>
            <person name="Xiong S."/>
            <person name="Wang X."/>
            <person name="Wei L."/>
            <person name="Li C."/>
            <person name="Ma Q."/>
            <person name="Ju M."/>
            <person name="Zhao R."/>
            <person name="Li G."/>
            <person name="Mu C."/>
            <person name="Tian Q."/>
            <person name="Mei H."/>
            <person name="Zhang T."/>
            <person name="Gao T."/>
            <person name="Zhang H."/>
        </authorList>
    </citation>
    <scope>NUCLEOTIDE SEQUENCE</scope>
    <source>
        <strain evidence="2">G02</strain>
    </source>
</reference>
<sequence>MGPLRVESQFIPPFQGEASEEAVGAEANYPSVTREGGMTPSGFDYPSSVPGPGGYKILGSLPW</sequence>
<name>A0AAW2JGB8_SESRA</name>